<accession>A0A0E9UP26</accession>
<protein>
    <submittedName>
        <fullName evidence="1">Uncharacterized protein</fullName>
    </submittedName>
</protein>
<evidence type="ECO:0000313" key="1">
    <source>
        <dbReference type="EMBL" id="JAH67542.1"/>
    </source>
</evidence>
<reference evidence="1" key="1">
    <citation type="submission" date="2014-11" db="EMBL/GenBank/DDBJ databases">
        <authorList>
            <person name="Amaro Gonzalez C."/>
        </authorList>
    </citation>
    <scope>NUCLEOTIDE SEQUENCE</scope>
</reference>
<proteinExistence type="predicted"/>
<reference evidence="1" key="2">
    <citation type="journal article" date="2015" name="Fish Shellfish Immunol.">
        <title>Early steps in the European eel (Anguilla anguilla)-Vibrio vulnificus interaction in the gills: Role of the RtxA13 toxin.</title>
        <authorList>
            <person name="Callol A."/>
            <person name="Pajuelo D."/>
            <person name="Ebbesson L."/>
            <person name="Teles M."/>
            <person name="MacKenzie S."/>
            <person name="Amaro C."/>
        </authorList>
    </citation>
    <scope>NUCLEOTIDE SEQUENCE</scope>
</reference>
<name>A0A0E9UP26_ANGAN</name>
<dbReference type="AlphaFoldDB" id="A0A0E9UP26"/>
<sequence>MPCSSMGRDCHAQKLLLNTNA</sequence>
<dbReference type="EMBL" id="GBXM01041035">
    <property type="protein sequence ID" value="JAH67542.1"/>
    <property type="molecule type" value="Transcribed_RNA"/>
</dbReference>
<organism evidence="1">
    <name type="scientific">Anguilla anguilla</name>
    <name type="common">European freshwater eel</name>
    <name type="synonym">Muraena anguilla</name>
    <dbReference type="NCBI Taxonomy" id="7936"/>
    <lineage>
        <taxon>Eukaryota</taxon>
        <taxon>Metazoa</taxon>
        <taxon>Chordata</taxon>
        <taxon>Craniata</taxon>
        <taxon>Vertebrata</taxon>
        <taxon>Euteleostomi</taxon>
        <taxon>Actinopterygii</taxon>
        <taxon>Neopterygii</taxon>
        <taxon>Teleostei</taxon>
        <taxon>Anguilliformes</taxon>
        <taxon>Anguillidae</taxon>
        <taxon>Anguilla</taxon>
    </lineage>
</organism>